<reference evidence="1" key="1">
    <citation type="submission" date="2021-07" db="EMBL/GenBank/DDBJ databases">
        <title>Draft genome sequence of carbapenem-resistant Aeromonas spp. in Japan.</title>
        <authorList>
            <person name="Maehana S."/>
            <person name="Suzuki M."/>
            <person name="Kitasato H."/>
        </authorList>
    </citation>
    <scope>NUCLEOTIDE SEQUENCE</scope>
    <source>
        <strain evidence="1">KAM343</strain>
    </source>
</reference>
<name>A0AAV4YQL9_AERCA</name>
<evidence type="ECO:0000313" key="2">
    <source>
        <dbReference type="EMBL" id="MEA9437507.1"/>
    </source>
</evidence>
<dbReference type="AlphaFoldDB" id="A0AAV4YQL9"/>
<dbReference type="RefSeq" id="WP_223917346.1">
    <property type="nucleotide sequence ID" value="NZ_BPNG01000164.1"/>
</dbReference>
<keyword evidence="4" id="KW-1185">Reference proteome</keyword>
<dbReference type="Proteomes" id="UP000886939">
    <property type="component" value="Unassembled WGS sequence"/>
</dbReference>
<evidence type="ECO:0000313" key="4">
    <source>
        <dbReference type="Proteomes" id="UP001304847"/>
    </source>
</evidence>
<sequence length="231" mass="24384">MSELRIALVAEGPTDFVIIEAALKAILPGAFILTQLQPEASLPEMGAGWGGVLKWCHAASQRHAGPVDQDPTLAGFDLIIIHLDVDVAAMDYGNLGQEVAALVQPSGWGVLPCAHACPPVTDTVNALSTVLQSWLGQATVGSRTVLCLPAQSSGTWLAASLLPADHALLANAECDPRVENGLAQLPKAMRVKKTRRDYQLKAAALTQNWDAVKTICGQALVFETEVQTACS</sequence>
<accession>A0AAV4YQL9</accession>
<comment type="caution">
    <text evidence="1">The sequence shown here is derived from an EMBL/GenBank/DDBJ whole genome shotgun (WGS) entry which is preliminary data.</text>
</comment>
<evidence type="ECO:0000313" key="1">
    <source>
        <dbReference type="EMBL" id="GJA43387.1"/>
    </source>
</evidence>
<protein>
    <recommendedName>
        <fullName evidence="5">DUF4276 family protein</fullName>
    </recommendedName>
</protein>
<organism evidence="1 3">
    <name type="scientific">Aeromonas caviae</name>
    <name type="common">Aeromonas punctata</name>
    <dbReference type="NCBI Taxonomy" id="648"/>
    <lineage>
        <taxon>Bacteria</taxon>
        <taxon>Pseudomonadati</taxon>
        <taxon>Pseudomonadota</taxon>
        <taxon>Gammaproteobacteria</taxon>
        <taxon>Aeromonadales</taxon>
        <taxon>Aeromonadaceae</taxon>
        <taxon>Aeromonas</taxon>
    </lineage>
</organism>
<reference evidence="2 4" key="2">
    <citation type="submission" date="2023-12" db="EMBL/GenBank/DDBJ databases">
        <title>Characterization of antibiotic resistance in Aeromonas spp. in hospital effluent.</title>
        <authorList>
            <person name="Negoseki B.R.S."/>
            <person name="Krul D."/>
            <person name="Siqueira A.C."/>
            <person name="Almeida M."/>
            <person name="Mesa D."/>
            <person name="Conte D."/>
            <person name="Dalla-Costa L.M."/>
        </authorList>
    </citation>
    <scope>NUCLEOTIDE SEQUENCE [LARGE SCALE GENOMIC DNA]</scope>
    <source>
        <strain evidence="2 4">36v</strain>
    </source>
</reference>
<dbReference type="EMBL" id="JAYGOJ010000112">
    <property type="protein sequence ID" value="MEA9437507.1"/>
    <property type="molecule type" value="Genomic_DNA"/>
</dbReference>
<dbReference type="EMBL" id="BPNI01000162">
    <property type="protein sequence ID" value="GJA43387.1"/>
    <property type="molecule type" value="Genomic_DNA"/>
</dbReference>
<evidence type="ECO:0008006" key="5">
    <source>
        <dbReference type="Google" id="ProtNLM"/>
    </source>
</evidence>
<proteinExistence type="predicted"/>
<dbReference type="Proteomes" id="UP001304847">
    <property type="component" value="Unassembled WGS sequence"/>
</dbReference>
<evidence type="ECO:0000313" key="3">
    <source>
        <dbReference type="Proteomes" id="UP000886939"/>
    </source>
</evidence>
<gene>
    <name evidence="1" type="ORF">KAM343_41830</name>
    <name evidence="2" type="ORF">VCX44_17275</name>
</gene>